<dbReference type="EMBL" id="FMVN01000001">
    <property type="protein sequence ID" value="SCX78595.1"/>
    <property type="molecule type" value="Genomic_DNA"/>
</dbReference>
<reference evidence="3 5" key="3">
    <citation type="submission" date="2016-10" db="EMBL/GenBank/DDBJ databases">
        <authorList>
            <person name="Varghese N."/>
            <person name="Submissions S."/>
        </authorList>
    </citation>
    <scope>NUCLEOTIDE SEQUENCE [LARGE SCALE GENOMIC DNA]</scope>
    <source>
        <strain evidence="3 5">ATCC 33218</strain>
    </source>
</reference>
<evidence type="ECO:0000313" key="5">
    <source>
        <dbReference type="Proteomes" id="UP000182998"/>
    </source>
</evidence>
<gene>
    <name evidence="2" type="ORF">LMI_1108</name>
    <name evidence="3" type="ORF">SAMN02982997_00002</name>
</gene>
<feature type="region of interest" description="Disordered" evidence="1">
    <location>
        <begin position="17"/>
        <end position="68"/>
    </location>
</feature>
<dbReference type="AlphaFoldDB" id="A0A098GD58"/>
<evidence type="ECO:0000256" key="1">
    <source>
        <dbReference type="SAM" id="MobiDB-lite"/>
    </source>
</evidence>
<dbReference type="Proteomes" id="UP000182998">
    <property type="component" value="Unassembled WGS sequence"/>
</dbReference>
<sequence length="240" mass="27264">MSYDKRDEELRKQKALEEEAAKKKAQEEQEAQRLVEEEKKRAIEAKAAQEEEEAKKKSPETEKTPEHIAYRVFEHLDEKTKKEWKKDTDDLIGDYKKQFPDREIDAKGTLVFHSQEEMMKFFTDQAQQGRKFLCAEVDASGKPTGQYQFSCGDGKLYSGSLEQIQAAMMKNQSTASPENQKLLSAGLTMIDKLLNPKPNPTQDIKERLKASQSGATPPKKEEVSESQPTAPNPLSTVPRL</sequence>
<feature type="compositionally biased region" description="Polar residues" evidence="1">
    <location>
        <begin position="225"/>
        <end position="240"/>
    </location>
</feature>
<dbReference type="HOGENOM" id="CLU_1155935_0_0_6"/>
<dbReference type="RefSeq" id="WP_045098837.1">
    <property type="nucleotide sequence ID" value="NZ_CP020614.1"/>
</dbReference>
<dbReference type="Proteomes" id="UP000032414">
    <property type="component" value="Chromosome I"/>
</dbReference>
<accession>A0A098GD58</accession>
<keyword evidence="5" id="KW-1185">Reference proteome</keyword>
<feature type="region of interest" description="Disordered" evidence="1">
    <location>
        <begin position="192"/>
        <end position="240"/>
    </location>
</feature>
<evidence type="ECO:0000313" key="4">
    <source>
        <dbReference type="Proteomes" id="UP000032414"/>
    </source>
</evidence>
<reference evidence="2" key="2">
    <citation type="submission" date="2014-09" db="EMBL/GenBank/DDBJ databases">
        <authorList>
            <person name="GOMEZ-VALERO Laura"/>
        </authorList>
    </citation>
    <scope>NUCLEOTIDE SEQUENCE</scope>
    <source>
        <strain evidence="2">ATCC33218</strain>
    </source>
</reference>
<organism evidence="2 4">
    <name type="scientific">Legionella micdadei</name>
    <name type="common">Tatlockia micdadei</name>
    <dbReference type="NCBI Taxonomy" id="451"/>
    <lineage>
        <taxon>Bacteria</taxon>
        <taxon>Pseudomonadati</taxon>
        <taxon>Pseudomonadota</taxon>
        <taxon>Gammaproteobacteria</taxon>
        <taxon>Legionellales</taxon>
        <taxon>Legionellaceae</taxon>
        <taxon>Legionella</taxon>
    </lineage>
</organism>
<dbReference type="OrthoDB" id="5637986at2"/>
<dbReference type="EMBL" id="LN614830">
    <property type="protein sequence ID" value="CEG60423.1"/>
    <property type="molecule type" value="Genomic_DNA"/>
</dbReference>
<evidence type="ECO:0008006" key="6">
    <source>
        <dbReference type="Google" id="ProtNLM"/>
    </source>
</evidence>
<evidence type="ECO:0000313" key="3">
    <source>
        <dbReference type="EMBL" id="SCX78595.1"/>
    </source>
</evidence>
<reference evidence="4" key="1">
    <citation type="submission" date="2014-09" db="EMBL/GenBank/DDBJ databases">
        <authorList>
            <person name="Gomez-Valero L."/>
        </authorList>
    </citation>
    <scope>NUCLEOTIDE SEQUENCE [LARGE SCALE GENOMIC DNA]</scope>
    <source>
        <strain evidence="4">ATCC33218</strain>
    </source>
</reference>
<protein>
    <recommendedName>
        <fullName evidence="6">Substrate of the Dot/Icm secretion system</fullName>
    </recommendedName>
</protein>
<evidence type="ECO:0000313" key="2">
    <source>
        <dbReference type="EMBL" id="CEG60423.1"/>
    </source>
</evidence>
<dbReference type="PATRIC" id="fig|451.8.peg.1886"/>
<dbReference type="KEGG" id="tmc:LMI_1108"/>
<proteinExistence type="predicted"/>
<name>A0A098GD58_LEGMI</name>